<dbReference type="Pfam" id="PF00005">
    <property type="entry name" value="ABC_tran"/>
    <property type="match status" value="1"/>
</dbReference>
<dbReference type="EMBL" id="SRYE01000004">
    <property type="protein sequence ID" value="TGY61649.1"/>
    <property type="molecule type" value="Genomic_DNA"/>
</dbReference>
<dbReference type="InterPro" id="IPR017871">
    <property type="entry name" value="ABC_transporter-like_CS"/>
</dbReference>
<gene>
    <name evidence="5" type="ORF">E5334_06480</name>
</gene>
<evidence type="ECO:0000256" key="3">
    <source>
        <dbReference type="ARBA" id="ARBA00022840"/>
    </source>
</evidence>
<dbReference type="PANTHER" id="PTHR42788:SF2">
    <property type="entry name" value="ABC TRANSPORTER ATP-BINDING PROTEIN"/>
    <property type="match status" value="1"/>
</dbReference>
<dbReference type="InterPro" id="IPR003439">
    <property type="entry name" value="ABC_transporter-like_ATP-bd"/>
</dbReference>
<evidence type="ECO:0000313" key="6">
    <source>
        <dbReference type="Proteomes" id="UP000310263"/>
    </source>
</evidence>
<dbReference type="AlphaFoldDB" id="A0A4S2EYS5"/>
<dbReference type="SMART" id="SM00382">
    <property type="entry name" value="AAA"/>
    <property type="match status" value="1"/>
</dbReference>
<evidence type="ECO:0000256" key="1">
    <source>
        <dbReference type="ARBA" id="ARBA00022448"/>
    </source>
</evidence>
<dbReference type="GO" id="GO:0005524">
    <property type="term" value="F:ATP binding"/>
    <property type="evidence" value="ECO:0007669"/>
    <property type="project" value="UniProtKB-KW"/>
</dbReference>
<evidence type="ECO:0000259" key="4">
    <source>
        <dbReference type="PROSITE" id="PS50893"/>
    </source>
</evidence>
<dbReference type="PROSITE" id="PS00211">
    <property type="entry name" value="ABC_TRANSPORTER_1"/>
    <property type="match status" value="1"/>
</dbReference>
<dbReference type="RefSeq" id="WP_136012782.1">
    <property type="nucleotide sequence ID" value="NZ_SRYE01000004.1"/>
</dbReference>
<dbReference type="OrthoDB" id="8773773at2"/>
<dbReference type="Proteomes" id="UP000310263">
    <property type="component" value="Unassembled WGS sequence"/>
</dbReference>
<keyword evidence="1" id="KW-0813">Transport</keyword>
<dbReference type="GO" id="GO:0016887">
    <property type="term" value="F:ATP hydrolysis activity"/>
    <property type="evidence" value="ECO:0007669"/>
    <property type="project" value="InterPro"/>
</dbReference>
<protein>
    <submittedName>
        <fullName evidence="5">ABC transporter ATP-binding protein</fullName>
    </submittedName>
</protein>
<name>A0A4S2EYS5_9ACTN</name>
<evidence type="ECO:0000256" key="2">
    <source>
        <dbReference type="ARBA" id="ARBA00022741"/>
    </source>
</evidence>
<keyword evidence="2" id="KW-0547">Nucleotide-binding</keyword>
<reference evidence="5 6" key="1">
    <citation type="submission" date="2019-04" db="EMBL/GenBank/DDBJ databases">
        <title>Microbes associate with the intestines of laboratory mice.</title>
        <authorList>
            <person name="Navarre W."/>
            <person name="Wong E."/>
            <person name="Huang K."/>
            <person name="Tropini C."/>
            <person name="Ng K."/>
            <person name="Yu B."/>
        </authorList>
    </citation>
    <scope>NUCLEOTIDE SEQUENCE [LARGE SCALE GENOMIC DNA]</scope>
    <source>
        <strain evidence="5 6">NM07_P-09</strain>
    </source>
</reference>
<dbReference type="InterPro" id="IPR027417">
    <property type="entry name" value="P-loop_NTPase"/>
</dbReference>
<organism evidence="5 6">
    <name type="scientific">Muricaecibacterium torontonense</name>
    <dbReference type="NCBI Taxonomy" id="3032871"/>
    <lineage>
        <taxon>Bacteria</taxon>
        <taxon>Bacillati</taxon>
        <taxon>Actinomycetota</taxon>
        <taxon>Coriobacteriia</taxon>
        <taxon>Coriobacteriales</taxon>
        <taxon>Atopobiaceae</taxon>
        <taxon>Muricaecibacterium</taxon>
    </lineage>
</organism>
<dbReference type="Gene3D" id="3.40.50.300">
    <property type="entry name" value="P-loop containing nucleotide triphosphate hydrolases"/>
    <property type="match status" value="1"/>
</dbReference>
<dbReference type="PANTHER" id="PTHR42788">
    <property type="entry name" value="TAURINE IMPORT ATP-BINDING PROTEIN-RELATED"/>
    <property type="match status" value="1"/>
</dbReference>
<dbReference type="SUPFAM" id="SSF52540">
    <property type="entry name" value="P-loop containing nucleoside triphosphate hydrolases"/>
    <property type="match status" value="1"/>
</dbReference>
<feature type="domain" description="ABC transporter" evidence="4">
    <location>
        <begin position="11"/>
        <end position="238"/>
    </location>
</feature>
<dbReference type="PROSITE" id="PS50893">
    <property type="entry name" value="ABC_TRANSPORTER_2"/>
    <property type="match status" value="1"/>
</dbReference>
<accession>A0A4S2EYS5</accession>
<keyword evidence="3 5" id="KW-0067">ATP-binding</keyword>
<proteinExistence type="predicted"/>
<comment type="caution">
    <text evidence="5">The sequence shown here is derived from an EMBL/GenBank/DDBJ whole genome shotgun (WGS) entry which is preliminary data.</text>
</comment>
<sequence length="258" mass="27988">MGDIDPQVAGLAASHLWLSWEGEPIVEDASFSVAAGELVCLVGRSGSGKTTLFHALAGLTAPERGQVFVGDKDVTGAPGSVAYMLQKDLLIPERTVQDNAALPLLLKGMSLKEARTQVASQLDPFGLEGTQELYPDQLSGGMRQRAALLRTYLMDDPVLLMDEPFSALDALTRADMRSWFLELMSRLDLTCMLVTHDVDEAIAMADRILVLAGNPAQGQVSRLVGEVAIGCPRKDRDQFMLTSDALAIKRRVLELLEH</sequence>
<keyword evidence="6" id="KW-1185">Reference proteome</keyword>
<dbReference type="InterPro" id="IPR050166">
    <property type="entry name" value="ABC_transporter_ATP-bind"/>
</dbReference>
<dbReference type="InterPro" id="IPR003593">
    <property type="entry name" value="AAA+_ATPase"/>
</dbReference>
<evidence type="ECO:0000313" key="5">
    <source>
        <dbReference type="EMBL" id="TGY61649.1"/>
    </source>
</evidence>